<keyword evidence="2 5" id="KW-0560">Oxidoreductase</keyword>
<comment type="catalytic activity">
    <reaction evidence="5">
        <text>4-phospho-D-erythronate + NAD(+) = (R)-3-hydroxy-2-oxo-4-phosphooxybutanoate + NADH + H(+)</text>
        <dbReference type="Rhea" id="RHEA:18829"/>
        <dbReference type="ChEBI" id="CHEBI:15378"/>
        <dbReference type="ChEBI" id="CHEBI:57540"/>
        <dbReference type="ChEBI" id="CHEBI:57945"/>
        <dbReference type="ChEBI" id="CHEBI:58538"/>
        <dbReference type="ChEBI" id="CHEBI:58766"/>
        <dbReference type="EC" id="1.1.1.290"/>
    </reaction>
</comment>
<dbReference type="InterPro" id="IPR036291">
    <property type="entry name" value="NAD(P)-bd_dom_sf"/>
</dbReference>
<dbReference type="InterPro" id="IPR029752">
    <property type="entry name" value="D-isomer_DH_CS1"/>
</dbReference>
<feature type="binding site" evidence="5">
    <location>
        <position position="294"/>
    </location>
    <ligand>
        <name>substrate</name>
    </ligand>
</feature>
<feature type="binding site" evidence="5">
    <location>
        <position position="268"/>
    </location>
    <ligand>
        <name>NAD(+)</name>
        <dbReference type="ChEBI" id="CHEBI:57540"/>
    </ligand>
</feature>
<evidence type="ECO:0000256" key="5">
    <source>
        <dbReference type="HAMAP-Rule" id="MF_01825"/>
    </source>
</evidence>
<evidence type="ECO:0000256" key="1">
    <source>
        <dbReference type="ARBA" id="ARBA00022490"/>
    </source>
</evidence>
<comment type="function">
    <text evidence="5">Catalyzes the oxidation of erythronate-4-phosphate to 3-hydroxy-2-oxo-4-phosphonooxybutanoate.</text>
</comment>
<dbReference type="SUPFAM" id="SSF52283">
    <property type="entry name" value="Formate/glycerate dehydrogenase catalytic domain-like"/>
    <property type="match status" value="1"/>
</dbReference>
<feature type="binding site" evidence="5">
    <location>
        <position position="182"/>
    </location>
    <ligand>
        <name>NAD(+)</name>
        <dbReference type="ChEBI" id="CHEBI:57540"/>
    </ligand>
</feature>
<evidence type="ECO:0000313" key="9">
    <source>
        <dbReference type="EMBL" id="AFP85076.1"/>
    </source>
</evidence>
<dbReference type="Pfam" id="PF02826">
    <property type="entry name" value="2-Hacid_dh_C"/>
    <property type="match status" value="1"/>
</dbReference>
<keyword evidence="1 5" id="KW-0963">Cytoplasm</keyword>
<evidence type="ECO:0000259" key="6">
    <source>
        <dbReference type="Pfam" id="PF00389"/>
    </source>
</evidence>
<dbReference type="Gene3D" id="3.40.50.720">
    <property type="entry name" value="NAD(P)-binding Rossmann-like Domain"/>
    <property type="match status" value="2"/>
</dbReference>
<dbReference type="KEGG" id="sect:A359_06950"/>
<dbReference type="Proteomes" id="UP000003936">
    <property type="component" value="Chromosome"/>
</dbReference>
<dbReference type="InterPro" id="IPR006140">
    <property type="entry name" value="D-isomer_DH_NAD-bd"/>
</dbReference>
<feature type="binding site" evidence="5">
    <location>
        <position position="81"/>
    </location>
    <ligand>
        <name>substrate</name>
    </ligand>
</feature>
<feature type="active site" description="Proton donor" evidence="5">
    <location>
        <position position="290"/>
    </location>
</feature>
<evidence type="ECO:0000256" key="3">
    <source>
        <dbReference type="ARBA" id="ARBA00023027"/>
    </source>
</evidence>
<dbReference type="GO" id="GO:0046983">
    <property type="term" value="F:protein dimerization activity"/>
    <property type="evidence" value="ECO:0007669"/>
    <property type="project" value="InterPro"/>
</dbReference>
<dbReference type="GO" id="GO:0005829">
    <property type="term" value="C:cytosol"/>
    <property type="evidence" value="ECO:0007669"/>
    <property type="project" value="UniProtKB-ARBA"/>
</dbReference>
<gene>
    <name evidence="5" type="primary">pdxB</name>
    <name evidence="9" type="ORF">A359_06950</name>
</gene>
<keyword evidence="10" id="KW-1185">Reference proteome</keyword>
<comment type="subunit">
    <text evidence="5">Homodimer.</text>
</comment>
<feature type="domain" description="Erythronate-4-phosphate dehydrogenase dimerisation" evidence="8">
    <location>
        <begin position="327"/>
        <end position="402"/>
    </location>
</feature>
<dbReference type="Pfam" id="PF00389">
    <property type="entry name" value="2-Hacid_dh"/>
    <property type="match status" value="1"/>
</dbReference>
<feature type="binding site" evidence="5">
    <location>
        <position position="293"/>
    </location>
    <ligand>
        <name>NAD(+)</name>
        <dbReference type="ChEBI" id="CHEBI:57540"/>
    </ligand>
</feature>
<keyword evidence="3 5" id="KW-0520">NAD</keyword>
<dbReference type="UniPathway" id="UPA00244">
    <property type="reaction ID" value="UER00310"/>
</dbReference>
<dbReference type="Pfam" id="PF11890">
    <property type="entry name" value="DUF3410"/>
    <property type="match status" value="1"/>
</dbReference>
<feature type="active site" evidence="5">
    <location>
        <position position="273"/>
    </location>
</feature>
<keyword evidence="4 5" id="KW-0664">Pyridoxine biosynthesis</keyword>
<feature type="binding site" evidence="5">
    <location>
        <position position="102"/>
    </location>
    <ligand>
        <name>substrate</name>
    </ligand>
</feature>
<dbReference type="InterPro" id="IPR029753">
    <property type="entry name" value="D-isomer_DH_CS"/>
</dbReference>
<dbReference type="FunFam" id="3.40.50.720:FF:000093">
    <property type="entry name" value="Erythronate-4-phosphate dehydrogenase"/>
    <property type="match status" value="1"/>
</dbReference>
<proteinExistence type="inferred from homology"/>
<evidence type="ECO:0000256" key="4">
    <source>
        <dbReference type="ARBA" id="ARBA00023096"/>
    </source>
</evidence>
<organism evidence="9 10">
    <name type="scientific">secondary endosymbiont of Ctenarytaina eucalypti</name>
    <dbReference type="NCBI Taxonomy" id="1199245"/>
    <lineage>
        <taxon>Bacteria</taxon>
        <taxon>Pseudomonadati</taxon>
        <taxon>Pseudomonadota</taxon>
        <taxon>Gammaproteobacteria</taxon>
        <taxon>Enterobacterales</taxon>
        <taxon>Enterobacteriaceae</taxon>
        <taxon>aphid secondary symbionts</taxon>
    </lineage>
</organism>
<protein>
    <recommendedName>
        <fullName evidence="5">Erythronate-4-phosphate dehydrogenase</fullName>
        <ecNumber evidence="5">1.1.1.290</ecNumber>
    </recommendedName>
</protein>
<dbReference type="InterPro" id="IPR006139">
    <property type="entry name" value="D-isomer_2_OHA_DH_cat_dom"/>
</dbReference>
<dbReference type="PROSITE" id="PS00671">
    <property type="entry name" value="D_2_HYDROXYACID_DH_3"/>
    <property type="match status" value="1"/>
</dbReference>
<dbReference type="HAMAP" id="MF_01825">
    <property type="entry name" value="PdxB"/>
    <property type="match status" value="1"/>
</dbReference>
<evidence type="ECO:0000256" key="2">
    <source>
        <dbReference type="ARBA" id="ARBA00023002"/>
    </source>
</evidence>
<comment type="similarity">
    <text evidence="5">Belongs to the D-isomer specific 2-hydroxyacid dehydrogenase family. PdxB subfamily.</text>
</comment>
<dbReference type="PROSITE" id="PS00065">
    <property type="entry name" value="D_2_HYDROXYACID_DH_1"/>
    <property type="match status" value="1"/>
</dbReference>
<reference evidence="9 10" key="1">
    <citation type="journal article" date="2012" name="Mol. Biol. Evol.">
        <title>Genome reduction and co-evolution between the primary and secondary bacterial symbionts of psyllids.</title>
        <authorList>
            <person name="Sloan D.B."/>
            <person name="Moran N.A."/>
        </authorList>
    </citation>
    <scope>NUCLEOTIDE SEQUENCE [LARGE SCALE GENOMIC DNA]</scope>
    <source>
        <strain evidence="9">Ceuc_S</strain>
    </source>
</reference>
<dbReference type="CDD" id="cd12158">
    <property type="entry name" value="ErythrP_dh"/>
    <property type="match status" value="1"/>
</dbReference>
<dbReference type="GO" id="GO:0051287">
    <property type="term" value="F:NAD binding"/>
    <property type="evidence" value="ECO:0007669"/>
    <property type="project" value="InterPro"/>
</dbReference>
<dbReference type="InterPro" id="IPR020921">
    <property type="entry name" value="Erythronate-4-P_DHase"/>
</dbReference>
<dbReference type="HOGENOM" id="CLU_019796_4_0_6"/>
<dbReference type="GO" id="GO:0008615">
    <property type="term" value="P:pyridoxine biosynthetic process"/>
    <property type="evidence" value="ECO:0007669"/>
    <property type="project" value="UniProtKB-UniRule"/>
</dbReference>
<dbReference type="EC" id="1.1.1.290" evidence="5"/>
<feature type="binding site" evidence="5">
    <location>
        <position position="211"/>
    </location>
    <ligand>
        <name>NAD(+)</name>
        <dbReference type="ChEBI" id="CHEBI:57540"/>
    </ligand>
</feature>
<comment type="caution">
    <text evidence="5">Lacks conserved residue(s) required for the propagation of feature annotation.</text>
</comment>
<accession>J3VSZ0</accession>
<dbReference type="GO" id="GO:0036001">
    <property type="term" value="P:'de novo' pyridoxal 5'-phosphate biosynthetic process"/>
    <property type="evidence" value="ECO:0007669"/>
    <property type="project" value="TreeGrafter"/>
</dbReference>
<dbReference type="PANTHER" id="PTHR42938">
    <property type="entry name" value="FORMATE DEHYDROGENASE 1"/>
    <property type="match status" value="1"/>
</dbReference>
<evidence type="ECO:0000259" key="8">
    <source>
        <dbReference type="Pfam" id="PF11890"/>
    </source>
</evidence>
<dbReference type="AlphaFoldDB" id="J3VSZ0"/>
<dbReference type="InterPro" id="IPR038251">
    <property type="entry name" value="PdxB_dimer_sf"/>
</dbReference>
<dbReference type="EMBL" id="CP003546">
    <property type="protein sequence ID" value="AFP85076.1"/>
    <property type="molecule type" value="Genomic_DNA"/>
</dbReference>
<dbReference type="STRING" id="1199245.A359_06950"/>
<dbReference type="PANTHER" id="PTHR42938:SF9">
    <property type="entry name" value="FORMATE DEHYDROGENASE 1"/>
    <property type="match status" value="1"/>
</dbReference>
<dbReference type="SUPFAM" id="SSF51735">
    <property type="entry name" value="NAD(P)-binding Rossmann-fold domains"/>
    <property type="match status" value="1"/>
</dbReference>
<dbReference type="InterPro" id="IPR024531">
    <property type="entry name" value="Erythronate-4-P_DHase_dimer"/>
</dbReference>
<name>J3VSZ0_9ENTR</name>
<feature type="active site" evidence="5">
    <location>
        <position position="244"/>
    </location>
</feature>
<feature type="domain" description="D-isomer specific 2-hydroxyacid dehydrogenase catalytic" evidence="6">
    <location>
        <begin position="70"/>
        <end position="321"/>
    </location>
</feature>
<comment type="subcellular location">
    <subcellularLocation>
        <location evidence="5">Cytoplasm</location>
    </subcellularLocation>
</comment>
<evidence type="ECO:0000259" key="7">
    <source>
        <dbReference type="Pfam" id="PF02826"/>
    </source>
</evidence>
<comment type="pathway">
    <text evidence="5">Cofactor biosynthesis; pyridoxine 5'-phosphate biosynthesis; pyridoxine 5'-phosphate from D-erythrose 4-phosphate: step 2/5.</text>
</comment>
<dbReference type="GO" id="GO:0033711">
    <property type="term" value="F:4-phosphoerythronate dehydrogenase activity"/>
    <property type="evidence" value="ECO:0007669"/>
    <property type="project" value="UniProtKB-EC"/>
</dbReference>
<feature type="domain" description="D-isomer specific 2-hydroxyacid dehydrogenase NAD-binding" evidence="7">
    <location>
        <begin position="146"/>
        <end position="291"/>
    </location>
</feature>
<dbReference type="PATRIC" id="fig|1199245.3.peg.820"/>
<evidence type="ECO:0000313" key="10">
    <source>
        <dbReference type="Proteomes" id="UP000003936"/>
    </source>
</evidence>
<dbReference type="Gene3D" id="3.30.1370.170">
    <property type="match status" value="1"/>
</dbReference>
<sequence>MLPMIFAHVIGLRFFRLRWQNISFLTFYGIVLPEPNVRILVDENIPYAESLFGRLGDVDRVNGRDIPSPMLAQADALIVRSVTHVDSTLLRGSRITFVGTATSGTDHVDTAWLEQAGICFAAAPGCNAIAVAEYVFSTLLCLAQRDGFALRDKAVGIVGVGNVGGLLQRRLHAYGVRTLLCDPPLAEAGTLGHWQSLAQLVKEADILTFHTPLTHHGRNATWHLVDEALLEALQDDCIIINTCRGAVIDNDALLKTLVAGKPLRVVLDVWESEPALSLPLLTLVDVGTAHIAGYTLEGKTRGAAQIFDAYNAFIGSEVRANLAILLPSAMRSIHLHGDIDEAALLLLANLVYDVRHDDVQLRRMASLPGAFDRLRKQYDQRREWSSLCVKTDTSTDMLCQLGFSIPSSRAG</sequence>